<name>A0A8H7XUS8_PSICU</name>
<dbReference type="FunFam" id="3.40.50.720:FF:000084">
    <property type="entry name" value="Short-chain dehydrogenase reductase"/>
    <property type="match status" value="1"/>
</dbReference>
<dbReference type="AlphaFoldDB" id="A0A8H7XUS8"/>
<evidence type="ECO:0008006" key="5">
    <source>
        <dbReference type="Google" id="ProtNLM"/>
    </source>
</evidence>
<dbReference type="PROSITE" id="PS00061">
    <property type="entry name" value="ADH_SHORT"/>
    <property type="match status" value="1"/>
</dbReference>
<dbReference type="SUPFAM" id="SSF51735">
    <property type="entry name" value="NAD(P)-binding Rossmann-fold domains"/>
    <property type="match status" value="1"/>
</dbReference>
<dbReference type="PRINTS" id="PR00080">
    <property type="entry name" value="SDRFAMILY"/>
</dbReference>
<dbReference type="EMBL" id="JAFIQS010000008">
    <property type="protein sequence ID" value="KAG5166119.1"/>
    <property type="molecule type" value="Genomic_DNA"/>
</dbReference>
<dbReference type="PANTHER" id="PTHR42760">
    <property type="entry name" value="SHORT-CHAIN DEHYDROGENASES/REDUCTASES FAMILY MEMBER"/>
    <property type="match status" value="1"/>
</dbReference>
<organism evidence="4">
    <name type="scientific">Psilocybe cubensis</name>
    <name type="common">Psychedelic mushroom</name>
    <name type="synonym">Stropharia cubensis</name>
    <dbReference type="NCBI Taxonomy" id="181762"/>
    <lineage>
        <taxon>Eukaryota</taxon>
        <taxon>Fungi</taxon>
        <taxon>Dikarya</taxon>
        <taxon>Basidiomycota</taxon>
        <taxon>Agaricomycotina</taxon>
        <taxon>Agaricomycetes</taxon>
        <taxon>Agaricomycetidae</taxon>
        <taxon>Agaricales</taxon>
        <taxon>Agaricineae</taxon>
        <taxon>Strophariaceae</taxon>
        <taxon>Psilocybe</taxon>
    </lineage>
</organism>
<comment type="similarity">
    <text evidence="1 3">Belongs to the short-chain dehydrogenases/reductases (SDR) family.</text>
</comment>
<dbReference type="GO" id="GO:0016616">
    <property type="term" value="F:oxidoreductase activity, acting on the CH-OH group of donors, NAD or NADP as acceptor"/>
    <property type="evidence" value="ECO:0007669"/>
    <property type="project" value="TreeGrafter"/>
</dbReference>
<dbReference type="GO" id="GO:0006633">
    <property type="term" value="P:fatty acid biosynthetic process"/>
    <property type="evidence" value="ECO:0007669"/>
    <property type="project" value="TreeGrafter"/>
</dbReference>
<proteinExistence type="inferred from homology"/>
<comment type="caution">
    <text evidence="4">The sequence shown here is derived from an EMBL/GenBank/DDBJ whole genome shotgun (WGS) entry which is preliminary data.</text>
</comment>
<sequence length="325" mass="34841">MFRLAYPTLIQTRSSIRPLLLSTNRPIVRHSSAASSAESTHANGIVPVAVITGASRGIGRAIALQLARDGYDVALNDLPSNQMQLEGLSSEIIEQVGRRALVIPGDVSVEGDVRSLVDASTKTFGRLDVMVANAGIAVMEPLLQNKIEDWDRVIAVNLRGVYLCYKYAAQQMIEQGRGGRIIGASSVLGKVGNVAGIPLLGAYSAAKSGVRSLTQTAAQEWAQYGITVNAYAPGPVETDMRKPLPSFITPQEKQQTAENLHTVRGISLIPDEVIREAAERRMTKTDLGYLGTPEDIAGLVSFLASEKGRFITGQAITIDGGMIYH</sequence>
<dbReference type="GO" id="GO:0048038">
    <property type="term" value="F:quinone binding"/>
    <property type="evidence" value="ECO:0007669"/>
    <property type="project" value="TreeGrafter"/>
</dbReference>
<gene>
    <name evidence="4" type="ORF">JR316_008193</name>
</gene>
<dbReference type="Gene3D" id="3.40.50.720">
    <property type="entry name" value="NAD(P)-binding Rossmann-like Domain"/>
    <property type="match status" value="1"/>
</dbReference>
<evidence type="ECO:0000256" key="3">
    <source>
        <dbReference type="RuleBase" id="RU000363"/>
    </source>
</evidence>
<evidence type="ECO:0000256" key="1">
    <source>
        <dbReference type="ARBA" id="ARBA00006484"/>
    </source>
</evidence>
<dbReference type="Pfam" id="PF00106">
    <property type="entry name" value="adh_short"/>
    <property type="match status" value="1"/>
</dbReference>
<evidence type="ECO:0000313" key="4">
    <source>
        <dbReference type="EMBL" id="KAG5166119.1"/>
    </source>
</evidence>
<dbReference type="InterPro" id="IPR036291">
    <property type="entry name" value="NAD(P)-bd_dom_sf"/>
</dbReference>
<dbReference type="InterPro" id="IPR020904">
    <property type="entry name" value="Sc_DH/Rdtase_CS"/>
</dbReference>
<accession>A0A8H7XUS8</accession>
<protein>
    <recommendedName>
        <fullName evidence="5">NAD(P)-binding protein</fullName>
    </recommendedName>
</protein>
<dbReference type="PANTHER" id="PTHR42760:SF121">
    <property type="entry name" value="3-OXOACYL-(ACYL-CARRIER-PROTEIN) REDUCTASE"/>
    <property type="match status" value="1"/>
</dbReference>
<evidence type="ECO:0000256" key="2">
    <source>
        <dbReference type="ARBA" id="ARBA00022857"/>
    </source>
</evidence>
<dbReference type="PRINTS" id="PR00081">
    <property type="entry name" value="GDHRDH"/>
</dbReference>
<dbReference type="Pfam" id="PF13561">
    <property type="entry name" value="adh_short_C2"/>
    <property type="match status" value="1"/>
</dbReference>
<dbReference type="InterPro" id="IPR002347">
    <property type="entry name" value="SDR_fam"/>
</dbReference>
<reference evidence="4" key="1">
    <citation type="submission" date="2021-02" db="EMBL/GenBank/DDBJ databases">
        <title>Psilocybe cubensis genome.</title>
        <authorList>
            <person name="Mckernan K.J."/>
            <person name="Crawford S."/>
            <person name="Trippe A."/>
            <person name="Kane L.T."/>
            <person name="Mclaughlin S."/>
        </authorList>
    </citation>
    <scope>NUCLEOTIDE SEQUENCE [LARGE SCALE GENOMIC DNA]</scope>
    <source>
        <strain evidence="4">MGC-MH-2018</strain>
    </source>
</reference>
<keyword evidence="2" id="KW-0521">NADP</keyword>